<dbReference type="OrthoDB" id="9970119at2"/>
<evidence type="ECO:0000313" key="1">
    <source>
        <dbReference type="EMBL" id="BBE51790.1"/>
    </source>
</evidence>
<organism evidence="1 2">
    <name type="scientific">Ferriphaselus amnicola</name>
    <dbReference type="NCBI Taxonomy" id="1188319"/>
    <lineage>
        <taxon>Bacteria</taxon>
        <taxon>Pseudomonadati</taxon>
        <taxon>Pseudomonadota</taxon>
        <taxon>Betaproteobacteria</taxon>
        <taxon>Nitrosomonadales</taxon>
        <taxon>Gallionellaceae</taxon>
        <taxon>Ferriphaselus</taxon>
    </lineage>
</organism>
<accession>A0A2Z6GEB9</accession>
<dbReference type="Proteomes" id="UP000033070">
    <property type="component" value="Chromosome"/>
</dbReference>
<dbReference type="RefSeq" id="WP_145983707.1">
    <property type="nucleotide sequence ID" value="NZ_AP018738.1"/>
</dbReference>
<proteinExistence type="predicted"/>
<keyword evidence="2" id="KW-1185">Reference proteome</keyword>
<name>A0A2Z6GEB9_9PROT</name>
<dbReference type="STRING" id="1188319.OYT1_01583"/>
<evidence type="ECO:0000313" key="2">
    <source>
        <dbReference type="Proteomes" id="UP000033070"/>
    </source>
</evidence>
<gene>
    <name evidence="1" type="ORF">OYT1_ch2274</name>
</gene>
<sequence>MKLTKEQLELTRQWFDAVQDLNPRYLTQEDCVLANAIYQELGMRVPHSIVNMLPEKSGASST</sequence>
<protein>
    <submittedName>
        <fullName evidence="1">Uncharacterized protein</fullName>
    </submittedName>
</protein>
<dbReference type="AlphaFoldDB" id="A0A2Z6GEB9"/>
<reference evidence="1 2" key="1">
    <citation type="submission" date="2018-06" db="EMBL/GenBank/DDBJ databases">
        <title>OYT1 Genome Sequencing.</title>
        <authorList>
            <person name="Kato S."/>
            <person name="Itoh T."/>
            <person name="Ohkuma M."/>
        </authorList>
    </citation>
    <scope>NUCLEOTIDE SEQUENCE [LARGE SCALE GENOMIC DNA]</scope>
    <source>
        <strain evidence="1 2">OYT1</strain>
    </source>
</reference>
<dbReference type="EMBL" id="AP018738">
    <property type="protein sequence ID" value="BBE51790.1"/>
    <property type="molecule type" value="Genomic_DNA"/>
</dbReference>
<dbReference type="KEGG" id="fam:OYT1_ch2274"/>